<keyword evidence="2" id="KW-1185">Reference proteome</keyword>
<organism evidence="1 2">
    <name type="scientific">Gordonia bronchialis (strain ATCC 25592 / DSM 43247 / BCRC 13721 / JCM 3198 / KCTC 3076 / NBRC 16047 / NCTC 10667)</name>
    <name type="common">Rhodococcus bronchialis</name>
    <dbReference type="NCBI Taxonomy" id="526226"/>
    <lineage>
        <taxon>Bacteria</taxon>
        <taxon>Bacillati</taxon>
        <taxon>Actinomycetota</taxon>
        <taxon>Actinomycetes</taxon>
        <taxon>Mycobacteriales</taxon>
        <taxon>Gordoniaceae</taxon>
        <taxon>Gordonia</taxon>
    </lineage>
</organism>
<reference evidence="1 2" key="2">
    <citation type="journal article" date="2010" name="Stand. Genomic Sci.">
        <title>Complete genome sequence of Gordonia bronchialis type strain (3410).</title>
        <authorList>
            <person name="Ivanova N."/>
            <person name="Sikorski J."/>
            <person name="Jando M."/>
            <person name="Lapidus A."/>
            <person name="Nolan M."/>
            <person name="Lucas S."/>
            <person name="Del Rio T.G."/>
            <person name="Tice H."/>
            <person name="Copeland A."/>
            <person name="Cheng J.F."/>
            <person name="Chen F."/>
            <person name="Bruce D."/>
            <person name="Goodwin L."/>
            <person name="Pitluck S."/>
            <person name="Mavromatis K."/>
            <person name="Ovchinnikova G."/>
            <person name="Pati A."/>
            <person name="Chen A."/>
            <person name="Palaniappan K."/>
            <person name="Land M."/>
            <person name="Hauser L."/>
            <person name="Chang Y.J."/>
            <person name="Jeffries C.D."/>
            <person name="Chain P."/>
            <person name="Saunders E."/>
            <person name="Han C."/>
            <person name="Detter J.C."/>
            <person name="Brettin T."/>
            <person name="Rohde M."/>
            <person name="Goker M."/>
            <person name="Bristow J."/>
            <person name="Eisen J.A."/>
            <person name="Markowitz V."/>
            <person name="Hugenholtz P."/>
            <person name="Klenk H.P."/>
            <person name="Kyrpides N.C."/>
        </authorList>
    </citation>
    <scope>NUCLEOTIDE SEQUENCE [LARGE SCALE GENOMIC DNA]</scope>
    <source>
        <strain evidence="2">ATCC 25592 / DSM 43247 / BCRC 13721 / JCM 3198 / KCTC 3076 / NBRC 16047 / NCTC 10667</strain>
    </source>
</reference>
<protein>
    <recommendedName>
        <fullName evidence="3">DUF2971 domain-containing protein</fullName>
    </recommendedName>
</protein>
<evidence type="ECO:0000313" key="2">
    <source>
        <dbReference type="Proteomes" id="UP000001219"/>
    </source>
</evidence>
<dbReference type="Proteomes" id="UP000001219">
    <property type="component" value="Chromosome"/>
</dbReference>
<proteinExistence type="predicted"/>
<dbReference type="InterPro" id="IPR021352">
    <property type="entry name" value="DUF2971"/>
</dbReference>
<evidence type="ECO:0000313" key="1">
    <source>
        <dbReference type="EMBL" id="ACY21871.1"/>
    </source>
</evidence>
<dbReference type="EMBL" id="CP001802">
    <property type="protein sequence ID" value="ACY21871.1"/>
    <property type="molecule type" value="Genomic_DNA"/>
</dbReference>
<dbReference type="RefSeq" id="WP_012834415.1">
    <property type="nucleotide sequence ID" value="NC_013441.1"/>
</dbReference>
<dbReference type="HOGENOM" id="CLU_061528_0_0_11"/>
<accession>D0LEZ7</accession>
<dbReference type="Pfam" id="PF11185">
    <property type="entry name" value="DUF2971"/>
    <property type="match status" value="1"/>
</dbReference>
<dbReference type="AlphaFoldDB" id="D0LEZ7"/>
<sequence>MGTDDTDILYHYTSGAGLRGIVDQIGQASFPKVYATEGHAFYTAYTYQRTLRFQASDVRFMNDHAELKTAGQVFAQKIENAASATGGGHQLLPLARELRAQGFLPDPAQVFAASFSTQSDDLSQWRGYAGGAGGFAIGIPKVVLRDHTYPMFNRPAPEDPLLGFPAAVDLVEMSYTPAAIEHDADEFISRYANGPALGPHDLAIARFEMAKHLAQHKDDSFKAEQEFRVMTHTAPPVASTSPLFGELRIGGYGLTPFTTFAINLGTHWRPAAETTIARLIIGPGPYQELQLIAARQLLAINGHDPDVAETSTITFRG</sequence>
<dbReference type="eggNOG" id="ENOG5031WA4">
    <property type="taxonomic scope" value="Bacteria"/>
</dbReference>
<name>D0LEZ7_GORB4</name>
<dbReference type="STRING" id="526226.Gbro_2640"/>
<dbReference type="KEGG" id="gbr:Gbro_2640"/>
<evidence type="ECO:0008006" key="3">
    <source>
        <dbReference type="Google" id="ProtNLM"/>
    </source>
</evidence>
<gene>
    <name evidence="1" type="ordered locus">Gbro_2640</name>
</gene>
<reference evidence="2" key="1">
    <citation type="submission" date="2009-10" db="EMBL/GenBank/DDBJ databases">
        <title>The complete chromosome of Gordonia bronchialis DSM 43247.</title>
        <authorList>
            <consortium name="US DOE Joint Genome Institute (JGI-PGF)"/>
            <person name="Lucas S."/>
            <person name="Copeland A."/>
            <person name="Lapidus A."/>
            <person name="Glavina del Rio T."/>
            <person name="Dalin E."/>
            <person name="Tice H."/>
            <person name="Bruce D."/>
            <person name="Goodwin L."/>
            <person name="Pitluck S."/>
            <person name="Kyrpides N."/>
            <person name="Mavromatis K."/>
            <person name="Ivanova N."/>
            <person name="Ovchinnikova G."/>
            <person name="Saunders E."/>
            <person name="Brettin T."/>
            <person name="Detter J.C."/>
            <person name="Han C."/>
            <person name="Larimer F."/>
            <person name="Land M."/>
            <person name="Hauser L."/>
            <person name="Markowitz V."/>
            <person name="Cheng J.-F."/>
            <person name="Hugenholtz P."/>
            <person name="Woyke T."/>
            <person name="Wu D."/>
            <person name="Jando M."/>
            <person name="Schneider S."/>
            <person name="Goeker M."/>
            <person name="Klenk H.-P."/>
            <person name="Eisen J.A."/>
        </authorList>
    </citation>
    <scope>NUCLEOTIDE SEQUENCE [LARGE SCALE GENOMIC DNA]</scope>
    <source>
        <strain evidence="2">ATCC 25592 / DSM 43247 / BCRC 13721 / JCM 3198 / KCTC 3076 / NBRC 16047 / NCTC 10667</strain>
    </source>
</reference>